<dbReference type="Gene3D" id="3.40.50.2000">
    <property type="entry name" value="Glycogen Phosphorylase B"/>
    <property type="match status" value="2"/>
</dbReference>
<dbReference type="Pfam" id="PF06722">
    <property type="entry name" value="EryCIII-like_C"/>
    <property type="match status" value="1"/>
</dbReference>
<proteinExistence type="predicted"/>
<dbReference type="PANTHER" id="PTHR48050:SF13">
    <property type="entry name" value="STEROL 3-BETA-GLUCOSYLTRANSFERASE UGT80A2"/>
    <property type="match status" value="1"/>
</dbReference>
<protein>
    <submittedName>
        <fullName evidence="5">Sterol glucosyltransferase</fullName>
    </submittedName>
</protein>
<dbReference type="OrthoDB" id="5835829at2759"/>
<sequence>MYYRITCQRVSVHSLDLPAHATRWTNVDMLGAPQILEFVLLPPAEVCTISYVASYEYARARQRDPRIIKSRRGCVCAWDIYSNSPVYRVIQAFTPTYLRSSKLRSNNMHPHHDPTSRAFQSRNPYTDSSIPSPSTPGSAYGAYGPSRSFESLAHATIQQPQPPRYSPRRSTQYDTQPRAGGVYLDSVSRSSARSESISSLSSQHTAKELSPTTGYSQPEADMVLKSDGRLDVSFGRRLSKKFPDSYGVQVQEVGIDETGFLHAPRMNINIMIVGSRGDVQPYLALGQRLQQYGHTVRLSTHETFRKLVKDAGLRFYNIGGDPHELMSYMVRNPGLMPGFESLKNGDITKKQKMVAEILEGCFQSCFAPDQGSERESGFAADAIISNPPTFAHIHCAEALGIPLLLSFTMPWCPTAAFSHPLVNVKQSEDAEPTLVNYYSYSLVELMTWQGLGHTINKFRMKRLGLEYLTTASAVGMIERCVIPWTYCLSPALVPKPQDWMSHIDVVGFYFLDLASGYQPPDDLVEFLDAGKPPIYIGFGSIVLDDPQQMTKAILGGIAQAGVRAIVSPGWGGLDADMIKAAGPHVFALGNVPHDWLFQHVSAVCHHGGAGTTAIGLKCGKPTIIVPFFGDQPWWATQLARRGAGPPPLDPKKLTSEAVAIAIRIALSPNTLKAAQMIGDMIGQESISRCELDPSRVAVWYSTKLKLRMSAFAAQVLAEEGYIDINKLELYRSREYNPHVGASDPFTGTVQPVARIVNDFTRGVAKLPTRPDKGLAQMISATTLGAQNALQGTSEGFHNVPKLYGGKVREHGEVKGLGSGLVEGTKSLVLGTMDGARDFFEAPVKGYKEHGILGAAAGVGIGTLNAATKPLAGVLQFISMPLEGTVKDVRALFHKQVGKERIAARYAEGLLAVKSASQREREVVINAFKALRSGMEARGKGKSKDTTWALGPDYSKC</sequence>
<organism evidence="5 6">
    <name type="scientific">Ceratobasidium theobromae</name>
    <dbReference type="NCBI Taxonomy" id="1582974"/>
    <lineage>
        <taxon>Eukaryota</taxon>
        <taxon>Fungi</taxon>
        <taxon>Dikarya</taxon>
        <taxon>Basidiomycota</taxon>
        <taxon>Agaricomycotina</taxon>
        <taxon>Agaricomycetes</taxon>
        <taxon>Cantharellales</taxon>
        <taxon>Ceratobasidiaceae</taxon>
        <taxon>Ceratobasidium</taxon>
    </lineage>
</organism>
<feature type="region of interest" description="Disordered" evidence="2">
    <location>
        <begin position="155"/>
        <end position="179"/>
    </location>
</feature>
<accession>A0A5N5QC38</accession>
<dbReference type="SUPFAM" id="SSF53756">
    <property type="entry name" value="UDP-Glycosyltransferase/glycogen phosphorylase"/>
    <property type="match status" value="1"/>
</dbReference>
<keyword evidence="6" id="KW-1185">Reference proteome</keyword>
<feature type="domain" description="Glycosyltransferase family 28 N-terminal" evidence="3">
    <location>
        <begin position="270"/>
        <end position="417"/>
    </location>
</feature>
<dbReference type="GO" id="GO:0016906">
    <property type="term" value="F:sterol 3-beta-glucosyltransferase activity"/>
    <property type="evidence" value="ECO:0007669"/>
    <property type="project" value="UniProtKB-ARBA"/>
</dbReference>
<dbReference type="GO" id="GO:0005975">
    <property type="term" value="P:carbohydrate metabolic process"/>
    <property type="evidence" value="ECO:0007669"/>
    <property type="project" value="InterPro"/>
</dbReference>
<dbReference type="FunFam" id="3.40.50.2000:FF:000009">
    <property type="entry name" value="Sterol 3-beta-glucosyltransferase UGT80A2"/>
    <property type="match status" value="1"/>
</dbReference>
<feature type="region of interest" description="Disordered" evidence="2">
    <location>
        <begin position="194"/>
        <end position="219"/>
    </location>
</feature>
<name>A0A5N5QC38_9AGAM</name>
<dbReference type="InterPro" id="IPR002213">
    <property type="entry name" value="UDP_glucos_trans"/>
</dbReference>
<feature type="region of interest" description="Disordered" evidence="2">
    <location>
        <begin position="104"/>
        <end position="143"/>
    </location>
</feature>
<evidence type="ECO:0000259" key="3">
    <source>
        <dbReference type="Pfam" id="PF03033"/>
    </source>
</evidence>
<feature type="compositionally biased region" description="Polar residues" evidence="2">
    <location>
        <begin position="117"/>
        <end position="137"/>
    </location>
</feature>
<dbReference type="Proteomes" id="UP000383932">
    <property type="component" value="Unassembled WGS sequence"/>
</dbReference>
<evidence type="ECO:0000256" key="2">
    <source>
        <dbReference type="SAM" id="MobiDB-lite"/>
    </source>
</evidence>
<dbReference type="EMBL" id="SSOP01000299">
    <property type="protein sequence ID" value="KAB5589234.1"/>
    <property type="molecule type" value="Genomic_DNA"/>
</dbReference>
<evidence type="ECO:0000313" key="6">
    <source>
        <dbReference type="Proteomes" id="UP000383932"/>
    </source>
</evidence>
<dbReference type="CDD" id="cd03784">
    <property type="entry name" value="GT1_Gtf-like"/>
    <property type="match status" value="1"/>
</dbReference>
<evidence type="ECO:0000259" key="4">
    <source>
        <dbReference type="Pfam" id="PF06722"/>
    </source>
</evidence>
<gene>
    <name evidence="5" type="ORF">CTheo_7329</name>
</gene>
<dbReference type="InterPro" id="IPR004276">
    <property type="entry name" value="GlycoTrans_28_N"/>
</dbReference>
<evidence type="ECO:0000313" key="5">
    <source>
        <dbReference type="EMBL" id="KAB5589234.1"/>
    </source>
</evidence>
<evidence type="ECO:0000256" key="1">
    <source>
        <dbReference type="ARBA" id="ARBA00022679"/>
    </source>
</evidence>
<dbReference type="Pfam" id="PF03033">
    <property type="entry name" value="Glyco_transf_28"/>
    <property type="match status" value="1"/>
</dbReference>
<dbReference type="PANTHER" id="PTHR48050">
    <property type="entry name" value="STEROL 3-BETA-GLUCOSYLTRANSFERASE"/>
    <property type="match status" value="1"/>
</dbReference>
<dbReference type="InterPro" id="IPR010610">
    <property type="entry name" value="EryCIII-like_C"/>
</dbReference>
<dbReference type="InterPro" id="IPR050426">
    <property type="entry name" value="Glycosyltransferase_28"/>
</dbReference>
<dbReference type="AlphaFoldDB" id="A0A5N5QC38"/>
<keyword evidence="1 5" id="KW-0808">Transferase</keyword>
<feature type="domain" description="Erythromycin biosynthesis protein CIII-like C-terminal" evidence="4">
    <location>
        <begin position="585"/>
        <end position="678"/>
    </location>
</feature>
<reference evidence="5 6" key="1">
    <citation type="journal article" date="2019" name="Fungal Biol. Biotechnol.">
        <title>Draft genome sequence of fastidious pathogen Ceratobasidium theobromae, which causes vascular-streak dieback in Theobroma cacao.</title>
        <authorList>
            <person name="Ali S.S."/>
            <person name="Asman A."/>
            <person name="Shao J."/>
            <person name="Firmansyah A.P."/>
            <person name="Susilo A.W."/>
            <person name="Rosmana A."/>
            <person name="McMahon P."/>
            <person name="Junaid M."/>
            <person name="Guest D."/>
            <person name="Kheng T.Y."/>
            <person name="Meinhardt L.W."/>
            <person name="Bailey B.A."/>
        </authorList>
    </citation>
    <scope>NUCLEOTIDE SEQUENCE [LARGE SCALE GENOMIC DNA]</scope>
    <source>
        <strain evidence="5 6">CT2</strain>
    </source>
</reference>
<comment type="caution">
    <text evidence="5">The sequence shown here is derived from an EMBL/GenBank/DDBJ whole genome shotgun (WGS) entry which is preliminary data.</text>
</comment>